<proteinExistence type="predicted"/>
<dbReference type="AlphaFoldDB" id="A0A9W6GGS2"/>
<reference evidence="4" key="1">
    <citation type="submission" date="2022-12" db="EMBL/GenBank/DDBJ databases">
        <title>Reference genome sequencing for broad-spectrum identification of bacterial and archaeal isolates by mass spectrometry.</title>
        <authorList>
            <person name="Sekiguchi Y."/>
            <person name="Tourlousse D.M."/>
        </authorList>
    </citation>
    <scope>NUCLEOTIDE SEQUENCE</scope>
    <source>
        <strain evidence="4">TSL-P1</strain>
    </source>
</reference>
<keyword evidence="1" id="KW-0129">CBS domain</keyword>
<evidence type="ECO:0000256" key="2">
    <source>
        <dbReference type="SAM" id="Phobius"/>
    </source>
</evidence>
<evidence type="ECO:0000313" key="4">
    <source>
        <dbReference type="EMBL" id="GLI53685.1"/>
    </source>
</evidence>
<sequence length="190" mass="21473">MNPNYLALPENTNVSQALEKMRQSPLKPEHLKVVFVLGDCRIYKGYVTVTQLLKAPEDKVIGELIENEPVAVSAYDSQDKVAELFMKKQYPLVAVLDKEKRLVGAIDAEKGLELVQEFKSQQLTVFGGTMAMGCSDIDIVNSSLSRIFKARVFWLIILTFFVILTSKFVTESGLRDMKRISEPLLKYSKH</sequence>
<dbReference type="EMBL" id="BSDX01000001">
    <property type="protein sequence ID" value="GLI53685.1"/>
    <property type="molecule type" value="Genomic_DNA"/>
</dbReference>
<name>A0A9W6GGS2_9BACT</name>
<dbReference type="PANTHER" id="PTHR43773">
    <property type="entry name" value="MAGNESIUM TRANSPORTER MGTE"/>
    <property type="match status" value="1"/>
</dbReference>
<dbReference type="SUPFAM" id="SSF54631">
    <property type="entry name" value="CBS-domain pair"/>
    <property type="match status" value="1"/>
</dbReference>
<dbReference type="Pfam" id="PF00571">
    <property type="entry name" value="CBS"/>
    <property type="match status" value="2"/>
</dbReference>
<evidence type="ECO:0000256" key="1">
    <source>
        <dbReference type="PROSITE-ProRule" id="PRU00703"/>
    </source>
</evidence>
<evidence type="ECO:0000313" key="5">
    <source>
        <dbReference type="Proteomes" id="UP001144297"/>
    </source>
</evidence>
<comment type="caution">
    <text evidence="4">The sequence shown here is derived from an EMBL/GenBank/DDBJ whole genome shotgun (WGS) entry which is preliminary data.</text>
</comment>
<gene>
    <name evidence="4" type="ORF">TISLANDTSLP1_13780</name>
</gene>
<dbReference type="Gene3D" id="3.10.580.10">
    <property type="entry name" value="CBS-domain"/>
    <property type="match status" value="1"/>
</dbReference>
<dbReference type="InterPro" id="IPR000644">
    <property type="entry name" value="CBS_dom"/>
</dbReference>
<keyword evidence="2" id="KW-0812">Transmembrane</keyword>
<feature type="domain" description="CBS" evidence="3">
    <location>
        <begin position="1"/>
        <end position="64"/>
    </location>
</feature>
<dbReference type="Proteomes" id="UP001144297">
    <property type="component" value="Unassembled WGS sequence"/>
</dbReference>
<evidence type="ECO:0000259" key="3">
    <source>
        <dbReference type="PROSITE" id="PS51371"/>
    </source>
</evidence>
<keyword evidence="2" id="KW-1133">Transmembrane helix</keyword>
<keyword evidence="5" id="KW-1185">Reference proteome</keyword>
<dbReference type="GO" id="GO:0015095">
    <property type="term" value="F:magnesium ion transmembrane transporter activity"/>
    <property type="evidence" value="ECO:0007669"/>
    <property type="project" value="InterPro"/>
</dbReference>
<accession>A0A9W6GGS2</accession>
<dbReference type="PANTHER" id="PTHR43773:SF1">
    <property type="entry name" value="MAGNESIUM TRANSPORTER MGTE"/>
    <property type="match status" value="1"/>
</dbReference>
<dbReference type="InterPro" id="IPR006669">
    <property type="entry name" value="MgtE_transporter"/>
</dbReference>
<dbReference type="PROSITE" id="PS51371">
    <property type="entry name" value="CBS"/>
    <property type="match status" value="1"/>
</dbReference>
<protein>
    <recommendedName>
        <fullName evidence="3">CBS domain-containing protein</fullName>
    </recommendedName>
</protein>
<dbReference type="InterPro" id="IPR046342">
    <property type="entry name" value="CBS_dom_sf"/>
</dbReference>
<organism evidence="4 5">
    <name type="scientific">Thermodesulfovibrio yellowstonii</name>
    <dbReference type="NCBI Taxonomy" id="28262"/>
    <lineage>
        <taxon>Bacteria</taxon>
        <taxon>Pseudomonadati</taxon>
        <taxon>Nitrospirota</taxon>
        <taxon>Thermodesulfovibrionia</taxon>
        <taxon>Thermodesulfovibrionales</taxon>
        <taxon>Thermodesulfovibrionaceae</taxon>
        <taxon>Thermodesulfovibrio</taxon>
    </lineage>
</organism>
<dbReference type="GO" id="GO:0016020">
    <property type="term" value="C:membrane"/>
    <property type="evidence" value="ECO:0007669"/>
    <property type="project" value="InterPro"/>
</dbReference>
<keyword evidence="2" id="KW-0472">Membrane</keyword>
<feature type="transmembrane region" description="Helical" evidence="2">
    <location>
        <begin position="152"/>
        <end position="170"/>
    </location>
</feature>